<dbReference type="SUPFAM" id="SSF51905">
    <property type="entry name" value="FAD/NAD(P)-binding domain"/>
    <property type="match status" value="1"/>
</dbReference>
<dbReference type="Pfam" id="PF00743">
    <property type="entry name" value="FMO-like"/>
    <property type="match status" value="1"/>
</dbReference>
<evidence type="ECO:0000256" key="4">
    <source>
        <dbReference type="ARBA" id="ARBA00023002"/>
    </source>
</evidence>
<reference evidence="5" key="1">
    <citation type="submission" date="2020-10" db="EMBL/GenBank/DDBJ databases">
        <title>High-Quality Genome Resource of Clonostachys rosea strain S41 by Oxford Nanopore Long-Read Sequencing.</title>
        <authorList>
            <person name="Wang H."/>
        </authorList>
    </citation>
    <scope>NUCLEOTIDE SEQUENCE</scope>
    <source>
        <strain evidence="5">S41</strain>
    </source>
</reference>
<evidence type="ECO:0000256" key="1">
    <source>
        <dbReference type="ARBA" id="ARBA00010139"/>
    </source>
</evidence>
<evidence type="ECO:0000313" key="6">
    <source>
        <dbReference type="Proteomes" id="UP000616885"/>
    </source>
</evidence>
<name>A0A8H7NBN0_BIOOC</name>
<comment type="caution">
    <text evidence="5">The sequence shown here is derived from an EMBL/GenBank/DDBJ whole genome shotgun (WGS) entry which is preliminary data.</text>
</comment>
<comment type="similarity">
    <text evidence="1">Belongs to the FAD-binding monooxygenase family.</text>
</comment>
<evidence type="ECO:0000256" key="3">
    <source>
        <dbReference type="ARBA" id="ARBA00022827"/>
    </source>
</evidence>
<proteinExistence type="inferred from homology"/>
<evidence type="ECO:0000256" key="2">
    <source>
        <dbReference type="ARBA" id="ARBA00022630"/>
    </source>
</evidence>
<dbReference type="EMBL" id="JADCTT010000004">
    <property type="protein sequence ID" value="KAF9752841.1"/>
    <property type="molecule type" value="Genomic_DNA"/>
</dbReference>
<evidence type="ECO:0008006" key="7">
    <source>
        <dbReference type="Google" id="ProtNLM"/>
    </source>
</evidence>
<dbReference type="GO" id="GO:0050661">
    <property type="term" value="F:NADP binding"/>
    <property type="evidence" value="ECO:0007669"/>
    <property type="project" value="InterPro"/>
</dbReference>
<dbReference type="InterPro" id="IPR020946">
    <property type="entry name" value="Flavin_mOase-like"/>
</dbReference>
<keyword evidence="2" id="KW-0285">Flavoprotein</keyword>
<dbReference type="GO" id="GO:0004499">
    <property type="term" value="F:N,N-dimethylaniline monooxygenase activity"/>
    <property type="evidence" value="ECO:0007669"/>
    <property type="project" value="InterPro"/>
</dbReference>
<dbReference type="Proteomes" id="UP000616885">
    <property type="component" value="Unassembled WGS sequence"/>
</dbReference>
<dbReference type="InterPro" id="IPR036188">
    <property type="entry name" value="FAD/NAD-bd_sf"/>
</dbReference>
<gene>
    <name evidence="5" type="ORF">IM811_011599</name>
</gene>
<dbReference type="InterPro" id="IPR051209">
    <property type="entry name" value="FAD-bind_Monooxygenase_sf"/>
</dbReference>
<dbReference type="PANTHER" id="PTHR42877:SF7">
    <property type="entry name" value="FLAVIN-BINDING MONOOXYGENASE-RELATED"/>
    <property type="match status" value="1"/>
</dbReference>
<organism evidence="5 6">
    <name type="scientific">Bionectria ochroleuca</name>
    <name type="common">Gliocladium roseum</name>
    <dbReference type="NCBI Taxonomy" id="29856"/>
    <lineage>
        <taxon>Eukaryota</taxon>
        <taxon>Fungi</taxon>
        <taxon>Dikarya</taxon>
        <taxon>Ascomycota</taxon>
        <taxon>Pezizomycotina</taxon>
        <taxon>Sordariomycetes</taxon>
        <taxon>Hypocreomycetidae</taxon>
        <taxon>Hypocreales</taxon>
        <taxon>Bionectriaceae</taxon>
        <taxon>Clonostachys</taxon>
    </lineage>
</organism>
<protein>
    <recommendedName>
        <fullName evidence="7">FAD/NAD(P)-binding domain-containing protein</fullName>
    </recommendedName>
</protein>
<keyword evidence="4" id="KW-0560">Oxidoreductase</keyword>
<accession>A0A8H7NBN0</accession>
<dbReference type="GO" id="GO:0050660">
    <property type="term" value="F:flavin adenine dinucleotide binding"/>
    <property type="evidence" value="ECO:0007669"/>
    <property type="project" value="InterPro"/>
</dbReference>
<dbReference type="PANTHER" id="PTHR42877">
    <property type="entry name" value="L-ORNITHINE N(5)-MONOOXYGENASE-RELATED"/>
    <property type="match status" value="1"/>
</dbReference>
<dbReference type="AlphaFoldDB" id="A0A8H7NBN0"/>
<dbReference type="Gene3D" id="3.50.50.60">
    <property type="entry name" value="FAD/NAD(P)-binding domain"/>
    <property type="match status" value="1"/>
</dbReference>
<evidence type="ECO:0000313" key="5">
    <source>
        <dbReference type="EMBL" id="KAF9752841.1"/>
    </source>
</evidence>
<keyword evidence="3" id="KW-0274">FAD</keyword>
<sequence>MAPGVVDRMALQPEAPISITAKSLNGALMTEKSKELIDNISSFLDSTYEITEQPIGTRRPIRVVCLGAGYSGLMMSIMFSQKMQGKNAELVVYERNLDLGGTWLENRYPGCKCDIPAHNYAYSFAPKPDWPNYYATSQQIHQYMHEVADKYDCKKYIKLQHSVQSAMWNEGNGKWDLKIKDASGSIIADEADVFINASGVLNNWKWPSIKGIDKYQGKLVHSARWDESYDFAGKKTAVIGIGSSGIQIVPKLAKVCGSMDLFVRSKTWISPPPV</sequence>